<protein>
    <submittedName>
        <fullName evidence="3">Uncharacterized protein LOC113495746</fullName>
    </submittedName>
</protein>
<dbReference type="Proteomes" id="UP000322000">
    <property type="component" value="Chromosome 7"/>
</dbReference>
<dbReference type="GeneID" id="113495746"/>
<organism evidence="2 3">
    <name type="scientific">Trichoplusia ni</name>
    <name type="common">Cabbage looper</name>
    <dbReference type="NCBI Taxonomy" id="7111"/>
    <lineage>
        <taxon>Eukaryota</taxon>
        <taxon>Metazoa</taxon>
        <taxon>Ecdysozoa</taxon>
        <taxon>Arthropoda</taxon>
        <taxon>Hexapoda</taxon>
        <taxon>Insecta</taxon>
        <taxon>Pterygota</taxon>
        <taxon>Neoptera</taxon>
        <taxon>Endopterygota</taxon>
        <taxon>Lepidoptera</taxon>
        <taxon>Glossata</taxon>
        <taxon>Ditrysia</taxon>
        <taxon>Noctuoidea</taxon>
        <taxon>Noctuidae</taxon>
        <taxon>Plusiinae</taxon>
        <taxon>Trichoplusia</taxon>
    </lineage>
</organism>
<accession>A0A7E5VQ55</accession>
<keyword evidence="1" id="KW-0472">Membrane</keyword>
<dbReference type="InParanoid" id="A0A7E5VQ55"/>
<evidence type="ECO:0000256" key="1">
    <source>
        <dbReference type="SAM" id="Phobius"/>
    </source>
</evidence>
<reference evidence="3" key="1">
    <citation type="submission" date="2025-08" db="UniProtKB">
        <authorList>
            <consortium name="RefSeq"/>
        </authorList>
    </citation>
    <scope>IDENTIFICATION</scope>
</reference>
<dbReference type="RefSeq" id="XP_026730460.1">
    <property type="nucleotide sequence ID" value="XM_026874659.1"/>
</dbReference>
<feature type="transmembrane region" description="Helical" evidence="1">
    <location>
        <begin position="12"/>
        <end position="36"/>
    </location>
</feature>
<dbReference type="KEGG" id="tnl:113495746"/>
<keyword evidence="1" id="KW-1133">Transmembrane helix</keyword>
<evidence type="ECO:0000313" key="2">
    <source>
        <dbReference type="Proteomes" id="UP000322000"/>
    </source>
</evidence>
<name>A0A7E5VQ55_TRINI</name>
<proteinExistence type="predicted"/>
<dbReference type="AlphaFoldDB" id="A0A7E5VQ55"/>
<keyword evidence="2" id="KW-1185">Reference proteome</keyword>
<gene>
    <name evidence="3" type="primary">LOC113495746</name>
</gene>
<dbReference type="OrthoDB" id="7429110at2759"/>
<keyword evidence="1" id="KW-0812">Transmembrane</keyword>
<evidence type="ECO:0000313" key="3">
    <source>
        <dbReference type="RefSeq" id="XP_026730460.1"/>
    </source>
</evidence>
<sequence length="214" mass="24995">MARPGFKMNSKHVIIIYVLYVTNKMVNGAIPGLFFWKPRLGLDLSIPTTEINDEVNEPNKENIADGLVVMVDGYTAGMTIIGMASGLSNAEPYPHFNPKSAFFYTHVYRWALRYISLIPFWLGGNGGHFCDTLKVWRRRFYYMDEFVPSWLRTFLFYVKKEDWEKEQLDYRRFKKFAEPAFGKHYRYPGKVFNNFQSQHTVETVEEIPSSSLSV</sequence>